<feature type="coiled-coil region" evidence="1">
    <location>
        <begin position="107"/>
        <end position="176"/>
    </location>
</feature>
<keyword evidence="1" id="KW-0175">Coiled coil</keyword>
<evidence type="ECO:0000256" key="1">
    <source>
        <dbReference type="SAM" id="Coils"/>
    </source>
</evidence>
<gene>
    <name evidence="2" type="ORF">METZ01_LOCUS337724</name>
</gene>
<protein>
    <submittedName>
        <fullName evidence="2">Uncharacterized protein</fullName>
    </submittedName>
</protein>
<name>A0A382QIW7_9ZZZZ</name>
<evidence type="ECO:0000313" key="2">
    <source>
        <dbReference type="EMBL" id="SVC84870.1"/>
    </source>
</evidence>
<dbReference type="EMBL" id="UINC01114515">
    <property type="protein sequence ID" value="SVC84870.1"/>
    <property type="molecule type" value="Genomic_DNA"/>
</dbReference>
<dbReference type="PROSITE" id="PS51257">
    <property type="entry name" value="PROKAR_LIPOPROTEIN"/>
    <property type="match status" value="1"/>
</dbReference>
<organism evidence="2">
    <name type="scientific">marine metagenome</name>
    <dbReference type="NCBI Taxonomy" id="408172"/>
    <lineage>
        <taxon>unclassified sequences</taxon>
        <taxon>metagenomes</taxon>
        <taxon>ecological metagenomes</taxon>
    </lineage>
</organism>
<accession>A0A382QIW7</accession>
<reference evidence="2" key="1">
    <citation type="submission" date="2018-05" db="EMBL/GenBank/DDBJ databases">
        <authorList>
            <person name="Lanie J.A."/>
            <person name="Ng W.-L."/>
            <person name="Kazmierczak K.M."/>
            <person name="Andrzejewski T.M."/>
            <person name="Davidsen T.M."/>
            <person name="Wayne K.J."/>
            <person name="Tettelin H."/>
            <person name="Glass J.I."/>
            <person name="Rusch D."/>
            <person name="Podicherti R."/>
            <person name="Tsui H.-C.T."/>
            <person name="Winkler M.E."/>
        </authorList>
    </citation>
    <scope>NUCLEOTIDE SEQUENCE</scope>
</reference>
<sequence length="236" mass="26870">MLPKKITISRIVQAWIFIFSCCIPFFWLENPKAQEVAANAQQNQDSTTNQATNEAGQVASYFYSVPKNPGKDKEAAGIFLKSVTDHIIQNRGIQDFYQIPKSENIWLEAILATDRQWHQELEKLEKEYRASFSTFVNDKSGTNSNSILIKQYSKAINKLQSEIDIIRRQIVQINVDQQIYISNLRNIPLISLVSVKMPFTPEIATVGSNGEDLLSKSIFRNIEEPVLAHLTNLHSK</sequence>
<feature type="non-terminal residue" evidence="2">
    <location>
        <position position="236"/>
    </location>
</feature>
<proteinExistence type="predicted"/>
<dbReference type="AlphaFoldDB" id="A0A382QIW7"/>